<dbReference type="HAMAP" id="MF_01965">
    <property type="entry name" value="NADHX_dehydratase"/>
    <property type="match status" value="1"/>
</dbReference>
<comment type="catalytic activity">
    <reaction evidence="6">
        <text>(6S)-NADHX + ADP = AMP + phosphate + NADH + H(+)</text>
        <dbReference type="Rhea" id="RHEA:32223"/>
        <dbReference type="ChEBI" id="CHEBI:15378"/>
        <dbReference type="ChEBI" id="CHEBI:43474"/>
        <dbReference type="ChEBI" id="CHEBI:57945"/>
        <dbReference type="ChEBI" id="CHEBI:64074"/>
        <dbReference type="ChEBI" id="CHEBI:456215"/>
        <dbReference type="ChEBI" id="CHEBI:456216"/>
        <dbReference type="EC" id="4.2.1.136"/>
    </reaction>
</comment>
<dbReference type="GO" id="GO:0046496">
    <property type="term" value="P:nicotinamide nucleotide metabolic process"/>
    <property type="evidence" value="ECO:0007669"/>
    <property type="project" value="UniProtKB-UniRule"/>
</dbReference>
<dbReference type="GO" id="GO:0052856">
    <property type="term" value="F:NAD(P)HX epimerase activity"/>
    <property type="evidence" value="ECO:0007669"/>
    <property type="project" value="TreeGrafter"/>
</dbReference>
<evidence type="ECO:0000313" key="8">
    <source>
        <dbReference type="EMBL" id="PFG30879.1"/>
    </source>
</evidence>
<proteinExistence type="inferred from homology"/>
<dbReference type="InterPro" id="IPR017953">
    <property type="entry name" value="Carbohydrate_kinase_pred_CS"/>
</dbReference>
<dbReference type="InterPro" id="IPR029056">
    <property type="entry name" value="Ribokinase-like"/>
</dbReference>
<evidence type="ECO:0000256" key="5">
    <source>
        <dbReference type="ARBA" id="ARBA00023239"/>
    </source>
</evidence>
<sequence length="278" mass="28352">MSWVEWTDADAAARVRVPGSADDKYSRGVLGVVTGSDTFPGAAVLGVEAAVRAGVGMVRYLGAERAADAVLRHRPEVVTADGRVQAWLIGSGLDEDARAAAGSRIADALDSGLPVILDAGALRDATSARDRSRVVITPHAGELARLLTTTGTDVTAEQVKASPDSWAVRAAEELRVTVLLKGATTHIVSPEGSRVTVSQTTSWLATAGTGDVLAGVLGAMLATHIDGDEQVVASTAASAALLHDRAARIASRGGPIAALDVADALPAAVRSLLDRAGS</sequence>
<dbReference type="PANTHER" id="PTHR12592">
    <property type="entry name" value="ATP-DEPENDENT (S)-NAD(P)H-HYDRATE DEHYDRATASE FAMILY MEMBER"/>
    <property type="match status" value="1"/>
</dbReference>
<evidence type="ECO:0000256" key="1">
    <source>
        <dbReference type="ARBA" id="ARBA00022741"/>
    </source>
</evidence>
<dbReference type="GO" id="GO:0110051">
    <property type="term" value="P:metabolite repair"/>
    <property type="evidence" value="ECO:0007669"/>
    <property type="project" value="TreeGrafter"/>
</dbReference>
<dbReference type="EMBL" id="PDJE01000001">
    <property type="protein sequence ID" value="PFG30879.1"/>
    <property type="molecule type" value="Genomic_DNA"/>
</dbReference>
<keyword evidence="3 6" id="KW-0521">NADP</keyword>
<feature type="binding site" evidence="6">
    <location>
        <position position="42"/>
    </location>
    <ligand>
        <name>(6S)-NADPHX</name>
        <dbReference type="ChEBI" id="CHEBI:64076"/>
    </ligand>
</feature>
<protein>
    <recommendedName>
        <fullName evidence="6">ADP-dependent (S)-NAD(P)H-hydrate dehydratase</fullName>
        <ecNumber evidence="6">4.2.1.136</ecNumber>
    </recommendedName>
    <alternativeName>
        <fullName evidence="6">ADP-dependent NAD(P)HX dehydratase</fullName>
    </alternativeName>
</protein>
<dbReference type="GO" id="GO:0052855">
    <property type="term" value="F:ADP-dependent NAD(P)H-hydrate dehydratase activity"/>
    <property type="evidence" value="ECO:0007669"/>
    <property type="project" value="UniProtKB-UniRule"/>
</dbReference>
<dbReference type="Pfam" id="PF01256">
    <property type="entry name" value="Carb_kinase"/>
    <property type="match status" value="1"/>
</dbReference>
<dbReference type="PROSITE" id="PS51383">
    <property type="entry name" value="YJEF_C_3"/>
    <property type="match status" value="1"/>
</dbReference>
<dbReference type="Gene3D" id="3.40.1190.20">
    <property type="match status" value="1"/>
</dbReference>
<feature type="binding site" evidence="6">
    <location>
        <position position="139"/>
    </location>
    <ligand>
        <name>(6S)-NADPHX</name>
        <dbReference type="ChEBI" id="CHEBI:64076"/>
    </ligand>
</feature>
<gene>
    <name evidence="6" type="primary">nnrD</name>
    <name evidence="8" type="ORF">ATJ78_1821</name>
</gene>
<evidence type="ECO:0000256" key="2">
    <source>
        <dbReference type="ARBA" id="ARBA00022840"/>
    </source>
</evidence>
<comment type="subunit">
    <text evidence="6">Homotetramer.</text>
</comment>
<feature type="domain" description="YjeF C-terminal" evidence="7">
    <location>
        <begin position="7"/>
        <end position="272"/>
    </location>
</feature>
<comment type="catalytic activity">
    <reaction evidence="6">
        <text>(6S)-NADPHX + ADP = AMP + phosphate + NADPH + H(+)</text>
        <dbReference type="Rhea" id="RHEA:32235"/>
        <dbReference type="ChEBI" id="CHEBI:15378"/>
        <dbReference type="ChEBI" id="CHEBI:43474"/>
        <dbReference type="ChEBI" id="CHEBI:57783"/>
        <dbReference type="ChEBI" id="CHEBI:64076"/>
        <dbReference type="ChEBI" id="CHEBI:456215"/>
        <dbReference type="ChEBI" id="CHEBI:456216"/>
        <dbReference type="EC" id="4.2.1.136"/>
    </reaction>
</comment>
<evidence type="ECO:0000256" key="4">
    <source>
        <dbReference type="ARBA" id="ARBA00023027"/>
    </source>
</evidence>
<reference evidence="8 9" key="1">
    <citation type="submission" date="2017-10" db="EMBL/GenBank/DDBJ databases">
        <title>Sequencing the genomes of 1000 actinobacteria strains.</title>
        <authorList>
            <person name="Klenk H.-P."/>
        </authorList>
    </citation>
    <scope>NUCLEOTIDE SEQUENCE [LARGE SCALE GENOMIC DNA]</scope>
    <source>
        <strain evidence="8 9">DSM 21798</strain>
    </source>
</reference>
<accession>A0A2A9DY70</accession>
<dbReference type="PANTHER" id="PTHR12592:SF0">
    <property type="entry name" value="ATP-DEPENDENT (S)-NAD(P)H-HYDRATE DEHYDRATASE"/>
    <property type="match status" value="1"/>
</dbReference>
<dbReference type="SUPFAM" id="SSF53613">
    <property type="entry name" value="Ribokinase-like"/>
    <property type="match status" value="1"/>
</dbReference>
<dbReference type="AlphaFoldDB" id="A0A2A9DY70"/>
<keyword evidence="1 6" id="KW-0547">Nucleotide-binding</keyword>
<keyword evidence="2 6" id="KW-0067">ATP-binding</keyword>
<name>A0A2A9DY70_9MICO</name>
<feature type="binding site" evidence="6">
    <location>
        <position position="92"/>
    </location>
    <ligand>
        <name>(6S)-NADPHX</name>
        <dbReference type="ChEBI" id="CHEBI:64076"/>
    </ligand>
</feature>
<keyword evidence="4 6" id="KW-0520">NAD</keyword>
<evidence type="ECO:0000256" key="3">
    <source>
        <dbReference type="ARBA" id="ARBA00022857"/>
    </source>
</evidence>
<dbReference type="Proteomes" id="UP000221369">
    <property type="component" value="Unassembled WGS sequence"/>
</dbReference>
<feature type="binding site" evidence="6">
    <location>
        <begin position="181"/>
        <end position="185"/>
    </location>
    <ligand>
        <name>AMP</name>
        <dbReference type="ChEBI" id="CHEBI:456215"/>
    </ligand>
</feature>
<evidence type="ECO:0000256" key="6">
    <source>
        <dbReference type="HAMAP-Rule" id="MF_01965"/>
    </source>
</evidence>
<dbReference type="CDD" id="cd01171">
    <property type="entry name" value="YXKO-related"/>
    <property type="match status" value="1"/>
</dbReference>
<comment type="similarity">
    <text evidence="6">Belongs to the NnrD/CARKD family.</text>
</comment>
<keyword evidence="8" id="KW-0418">Kinase</keyword>
<comment type="function">
    <text evidence="6">Catalyzes the dehydration of the S-form of NAD(P)HX at the expense of ADP, which is converted to AMP. Together with NAD(P)HX epimerase, which catalyzes the epimerization of the S- and R-forms, the enzyme allows the repair of both epimers of NAD(P)HX, a damaged form of NAD(P)H that is a result of enzymatic or heat-dependent hydration.</text>
</comment>
<dbReference type="RefSeq" id="WP_098407290.1">
    <property type="nucleotide sequence ID" value="NZ_PDJE01000001.1"/>
</dbReference>
<keyword evidence="8" id="KW-0808">Transferase</keyword>
<feature type="binding site" evidence="6">
    <location>
        <position position="211"/>
    </location>
    <ligand>
        <name>(6S)-NADPHX</name>
        <dbReference type="ChEBI" id="CHEBI:64076"/>
    </ligand>
</feature>
<dbReference type="EC" id="4.2.1.136" evidence="6"/>
<dbReference type="PROSITE" id="PS01050">
    <property type="entry name" value="YJEF_C_2"/>
    <property type="match status" value="1"/>
</dbReference>
<feature type="binding site" evidence="6">
    <location>
        <position position="210"/>
    </location>
    <ligand>
        <name>AMP</name>
        <dbReference type="ChEBI" id="CHEBI:456215"/>
    </ligand>
</feature>
<dbReference type="GO" id="GO:0016301">
    <property type="term" value="F:kinase activity"/>
    <property type="evidence" value="ECO:0007669"/>
    <property type="project" value="UniProtKB-KW"/>
</dbReference>
<evidence type="ECO:0000313" key="9">
    <source>
        <dbReference type="Proteomes" id="UP000221369"/>
    </source>
</evidence>
<evidence type="ECO:0000259" key="7">
    <source>
        <dbReference type="PROSITE" id="PS51383"/>
    </source>
</evidence>
<dbReference type="InterPro" id="IPR000631">
    <property type="entry name" value="CARKD"/>
</dbReference>
<comment type="caution">
    <text evidence="8">The sequence shown here is derived from an EMBL/GenBank/DDBJ whole genome shotgun (WGS) entry which is preliminary data.</text>
</comment>
<organism evidence="8 9">
    <name type="scientific">Paramicrobacterium agarici</name>
    <dbReference type="NCBI Taxonomy" id="630514"/>
    <lineage>
        <taxon>Bacteria</taxon>
        <taxon>Bacillati</taxon>
        <taxon>Actinomycetota</taxon>
        <taxon>Actinomycetes</taxon>
        <taxon>Micrococcales</taxon>
        <taxon>Microbacteriaceae</taxon>
        <taxon>Paramicrobacterium</taxon>
    </lineage>
</organism>
<comment type="cofactor">
    <cofactor evidence="6">
        <name>Mg(2+)</name>
        <dbReference type="ChEBI" id="CHEBI:18420"/>
    </cofactor>
</comment>
<dbReference type="GO" id="GO:0005524">
    <property type="term" value="F:ATP binding"/>
    <property type="evidence" value="ECO:0007669"/>
    <property type="project" value="UniProtKB-KW"/>
</dbReference>
<keyword evidence="5 6" id="KW-0456">Lyase</keyword>
<keyword evidence="9" id="KW-1185">Reference proteome</keyword>